<evidence type="ECO:0000313" key="1">
    <source>
        <dbReference type="EMBL" id="KAG0469196.1"/>
    </source>
</evidence>
<evidence type="ECO:0000313" key="2">
    <source>
        <dbReference type="Proteomes" id="UP000639772"/>
    </source>
</evidence>
<comment type="caution">
    <text evidence="1">The sequence shown here is derived from an EMBL/GenBank/DDBJ whole genome shotgun (WGS) entry which is preliminary data.</text>
</comment>
<dbReference type="Proteomes" id="UP000639772">
    <property type="component" value="Chromosome 9"/>
</dbReference>
<accession>A0A835URM8</accession>
<reference evidence="1 2" key="1">
    <citation type="journal article" date="2020" name="Nat. Food">
        <title>A phased Vanilla planifolia genome enables genetic improvement of flavour and production.</title>
        <authorList>
            <person name="Hasing T."/>
            <person name="Tang H."/>
            <person name="Brym M."/>
            <person name="Khazi F."/>
            <person name="Huang T."/>
            <person name="Chambers A.H."/>
        </authorList>
    </citation>
    <scope>NUCLEOTIDE SEQUENCE [LARGE SCALE GENOMIC DNA]</scope>
    <source>
        <tissue evidence="1">Leaf</tissue>
    </source>
</reference>
<dbReference type="EMBL" id="JADCNM010000009">
    <property type="protein sequence ID" value="KAG0469196.1"/>
    <property type="molecule type" value="Genomic_DNA"/>
</dbReference>
<protein>
    <submittedName>
        <fullName evidence="1">Uncharacterized protein</fullName>
    </submittedName>
</protein>
<gene>
    <name evidence="1" type="ORF">HPP92_018524</name>
</gene>
<organism evidence="1 2">
    <name type="scientific">Vanilla planifolia</name>
    <name type="common">Vanilla</name>
    <dbReference type="NCBI Taxonomy" id="51239"/>
    <lineage>
        <taxon>Eukaryota</taxon>
        <taxon>Viridiplantae</taxon>
        <taxon>Streptophyta</taxon>
        <taxon>Embryophyta</taxon>
        <taxon>Tracheophyta</taxon>
        <taxon>Spermatophyta</taxon>
        <taxon>Magnoliopsida</taxon>
        <taxon>Liliopsida</taxon>
        <taxon>Asparagales</taxon>
        <taxon>Orchidaceae</taxon>
        <taxon>Vanilloideae</taxon>
        <taxon>Vanilleae</taxon>
        <taxon>Vanilla</taxon>
    </lineage>
</organism>
<proteinExistence type="predicted"/>
<dbReference type="AlphaFoldDB" id="A0A835URM8"/>
<name>A0A835URM8_VANPL</name>
<sequence length="102" mass="11605">MRRFQMLRRSHGSTSKMLFALAGNSSSLSLFTLLQTSRAHILHFHPFKAEADSAEEGIWRKDAESSGEVLKLELTRVSQELFLHKLAEKEDERATVDAMICK</sequence>